<sequence>MKLLINFSVKFSLAMRSEAEEFSSFKTRAKSQCLTNRFLRSFFSVIKYLNRQLTDRCILPQYIPPSNLMISPSQNSAGTQVVKATTSGGAGDATHSDKSKSIPSRNAPTCTARDKNASPADTNVIAPNFEIDSAALSAAFGSEQILKHSTAKKSIGGRNKIALRKK</sequence>
<evidence type="ECO:0000313" key="2">
    <source>
        <dbReference type="EMBL" id="GIY96567.1"/>
    </source>
</evidence>
<feature type="compositionally biased region" description="Polar residues" evidence="1">
    <location>
        <begin position="74"/>
        <end position="87"/>
    </location>
</feature>
<reference evidence="2 3" key="1">
    <citation type="submission" date="2021-06" db="EMBL/GenBank/DDBJ databases">
        <title>Caerostris extrusa draft genome.</title>
        <authorList>
            <person name="Kono N."/>
            <person name="Arakawa K."/>
        </authorList>
    </citation>
    <scope>NUCLEOTIDE SEQUENCE [LARGE SCALE GENOMIC DNA]</scope>
</reference>
<accession>A0AAV4XN84</accession>
<feature type="region of interest" description="Disordered" evidence="1">
    <location>
        <begin position="74"/>
        <end position="121"/>
    </location>
</feature>
<keyword evidence="3" id="KW-1185">Reference proteome</keyword>
<proteinExistence type="predicted"/>
<evidence type="ECO:0000256" key="1">
    <source>
        <dbReference type="SAM" id="MobiDB-lite"/>
    </source>
</evidence>
<protein>
    <submittedName>
        <fullName evidence="2">Spindle assembly abnormal protein 6 homolog</fullName>
    </submittedName>
</protein>
<dbReference type="AlphaFoldDB" id="A0AAV4XN84"/>
<gene>
    <name evidence="2" type="primary">sas6</name>
    <name evidence="2" type="ORF">CEXT_68642</name>
</gene>
<dbReference type="Proteomes" id="UP001054945">
    <property type="component" value="Unassembled WGS sequence"/>
</dbReference>
<dbReference type="EMBL" id="BPLR01018062">
    <property type="protein sequence ID" value="GIY96567.1"/>
    <property type="molecule type" value="Genomic_DNA"/>
</dbReference>
<comment type="caution">
    <text evidence="2">The sequence shown here is derived from an EMBL/GenBank/DDBJ whole genome shotgun (WGS) entry which is preliminary data.</text>
</comment>
<organism evidence="2 3">
    <name type="scientific">Caerostris extrusa</name>
    <name type="common">Bark spider</name>
    <name type="synonym">Caerostris bankana</name>
    <dbReference type="NCBI Taxonomy" id="172846"/>
    <lineage>
        <taxon>Eukaryota</taxon>
        <taxon>Metazoa</taxon>
        <taxon>Ecdysozoa</taxon>
        <taxon>Arthropoda</taxon>
        <taxon>Chelicerata</taxon>
        <taxon>Arachnida</taxon>
        <taxon>Araneae</taxon>
        <taxon>Araneomorphae</taxon>
        <taxon>Entelegynae</taxon>
        <taxon>Araneoidea</taxon>
        <taxon>Araneidae</taxon>
        <taxon>Caerostris</taxon>
    </lineage>
</organism>
<evidence type="ECO:0000313" key="3">
    <source>
        <dbReference type="Proteomes" id="UP001054945"/>
    </source>
</evidence>
<name>A0AAV4XN84_CAEEX</name>